<organism evidence="1 2">
    <name type="scientific">Sporomusa sphaeroides DSM 2875</name>
    <dbReference type="NCBI Taxonomy" id="1337886"/>
    <lineage>
        <taxon>Bacteria</taxon>
        <taxon>Bacillati</taxon>
        <taxon>Bacillota</taxon>
        <taxon>Negativicutes</taxon>
        <taxon>Selenomonadales</taxon>
        <taxon>Sporomusaceae</taxon>
        <taxon>Sporomusa</taxon>
    </lineage>
</organism>
<evidence type="ECO:0000313" key="2">
    <source>
        <dbReference type="Proteomes" id="UP000245702"/>
    </source>
</evidence>
<accession>A0ABP2C455</accession>
<dbReference type="RefSeq" id="WP_075756232.1">
    <property type="nucleotide sequence ID" value="NZ_CP146991.1"/>
</dbReference>
<name>A0ABP2C455_9FIRM</name>
<gene>
    <name evidence="1" type="ORF">SSPH_01839</name>
</gene>
<dbReference type="Proteomes" id="UP000245702">
    <property type="component" value="Unassembled WGS sequence"/>
</dbReference>
<reference evidence="1 2" key="1">
    <citation type="submission" date="2016-01" db="EMBL/GenBank/DDBJ databases">
        <authorList>
            <person name="Brown R."/>
        </authorList>
    </citation>
    <scope>NUCLEOTIDE SEQUENCE [LARGE SCALE GENOMIC DNA]</scope>
    <source>
        <strain evidence="1">Sporomusa sphaeroides DSM 2875</strain>
    </source>
</reference>
<dbReference type="EMBL" id="FCOW01000008">
    <property type="protein sequence ID" value="CVK19190.1"/>
    <property type="molecule type" value="Genomic_DNA"/>
</dbReference>
<protein>
    <submittedName>
        <fullName evidence="1">Uncharacterized protein</fullName>
    </submittedName>
</protein>
<evidence type="ECO:0000313" key="1">
    <source>
        <dbReference type="EMBL" id="CVK19190.1"/>
    </source>
</evidence>
<proteinExistence type="predicted"/>
<sequence length="62" mass="6996">MTTFEQERLDRYIQDANQWLLVIADMLRLPETSNQAAAASMARAAIELVSGIKQQMNLDKGE</sequence>
<comment type="caution">
    <text evidence="1">The sequence shown here is derived from an EMBL/GenBank/DDBJ whole genome shotgun (WGS) entry which is preliminary data.</text>
</comment>
<keyword evidence="2" id="KW-1185">Reference proteome</keyword>